<gene>
    <name evidence="2" type="ORF">ACFOKC_08345</name>
</gene>
<dbReference type="Pfam" id="PF01244">
    <property type="entry name" value="Peptidase_M19"/>
    <property type="match status" value="1"/>
</dbReference>
<accession>A0ABD5NFQ8</accession>
<dbReference type="PANTHER" id="PTHR10443:SF12">
    <property type="entry name" value="DIPEPTIDASE"/>
    <property type="match status" value="1"/>
</dbReference>
<proteinExistence type="predicted"/>
<dbReference type="AlphaFoldDB" id="A0ABD5NFQ8"/>
<dbReference type="Proteomes" id="UP001595660">
    <property type="component" value="Unassembled WGS sequence"/>
</dbReference>
<dbReference type="CDD" id="cd01301">
    <property type="entry name" value="rDP_like"/>
    <property type="match status" value="1"/>
</dbReference>
<feature type="region of interest" description="Disordered" evidence="1">
    <location>
        <begin position="63"/>
        <end position="82"/>
    </location>
</feature>
<protein>
    <submittedName>
        <fullName evidence="2">Dipeptidase</fullName>
    </submittedName>
</protein>
<dbReference type="RefSeq" id="WP_232571144.1">
    <property type="nucleotide sequence ID" value="NZ_CP089466.1"/>
</dbReference>
<reference evidence="2 3" key="1">
    <citation type="journal article" date="2019" name="Int. J. Syst. Evol. Microbiol.">
        <title>The Global Catalogue of Microorganisms (GCM) 10K type strain sequencing project: providing services to taxonomists for standard genome sequencing and annotation.</title>
        <authorList>
            <consortium name="The Broad Institute Genomics Platform"/>
            <consortium name="The Broad Institute Genome Sequencing Center for Infectious Disease"/>
            <person name="Wu L."/>
            <person name="Ma J."/>
        </authorList>
    </citation>
    <scope>NUCLEOTIDE SEQUENCE [LARGE SCALE GENOMIC DNA]</scope>
    <source>
        <strain evidence="2 3">CGMCC 1.12562</strain>
    </source>
</reference>
<dbReference type="SUPFAM" id="SSF51556">
    <property type="entry name" value="Metallo-dependent hydrolases"/>
    <property type="match status" value="1"/>
</dbReference>
<name>A0ABD5NFQ8_9EURY</name>
<comment type="caution">
    <text evidence="2">The sequence shown here is derived from an EMBL/GenBank/DDBJ whole genome shotgun (WGS) entry which is preliminary data.</text>
</comment>
<dbReference type="Gene3D" id="3.20.20.140">
    <property type="entry name" value="Metal-dependent hydrolases"/>
    <property type="match status" value="1"/>
</dbReference>
<feature type="compositionally biased region" description="Basic and acidic residues" evidence="1">
    <location>
        <begin position="67"/>
        <end position="81"/>
    </location>
</feature>
<sequence length="351" mass="37542">MPDTPPIFDGHNDALLALRREDETVSDFLAGRDTGDLDLPRAREGGLAAGFFALFVPSGPEFSASDDANRTETDDGYRIERPPPLAGPYARSVVGEMLDAVDELATDDRVRVCRDVDDVRACISGDELGVVVHFEGAEAIRPDCSNFGDYYDRGLRSLGLAWSRPTAFADGVPFRYPSSPDVGGGLTDAGRRLVRRCNDRGVLVDCAHLTAAGFWDVHEVSSAPTVVSHSGAHEVCPLSRNLTDEQLDAVADTGGLVGLTFGASALRPDGGRDPDAPLSVAVEHVDYLVDRMGIDHVALGSDFDGATTLAPLGDATALPDLLRALREAGYSERDIEKIAHGNWLRVLSATW</sequence>
<evidence type="ECO:0000313" key="3">
    <source>
        <dbReference type="Proteomes" id="UP001595660"/>
    </source>
</evidence>
<dbReference type="InterPro" id="IPR032466">
    <property type="entry name" value="Metal_Hydrolase"/>
</dbReference>
<evidence type="ECO:0000313" key="2">
    <source>
        <dbReference type="EMBL" id="MFC3477733.1"/>
    </source>
</evidence>
<organism evidence="2 3">
    <name type="scientific">Halobacterium litoreum</name>
    <dbReference type="NCBI Taxonomy" id="2039234"/>
    <lineage>
        <taxon>Archaea</taxon>
        <taxon>Methanobacteriati</taxon>
        <taxon>Methanobacteriota</taxon>
        <taxon>Stenosarchaea group</taxon>
        <taxon>Halobacteria</taxon>
        <taxon>Halobacteriales</taxon>
        <taxon>Halobacteriaceae</taxon>
        <taxon>Halobacterium</taxon>
    </lineage>
</organism>
<dbReference type="InterPro" id="IPR008257">
    <property type="entry name" value="Pept_M19"/>
</dbReference>
<dbReference type="PROSITE" id="PS51365">
    <property type="entry name" value="RENAL_DIPEPTIDASE_2"/>
    <property type="match status" value="1"/>
</dbReference>
<keyword evidence="3" id="KW-1185">Reference proteome</keyword>
<dbReference type="PANTHER" id="PTHR10443">
    <property type="entry name" value="MICROSOMAL DIPEPTIDASE"/>
    <property type="match status" value="1"/>
</dbReference>
<dbReference type="EMBL" id="JBHRWN010000002">
    <property type="protein sequence ID" value="MFC3477733.1"/>
    <property type="molecule type" value="Genomic_DNA"/>
</dbReference>
<dbReference type="GeneID" id="69116333"/>
<evidence type="ECO:0000256" key="1">
    <source>
        <dbReference type="SAM" id="MobiDB-lite"/>
    </source>
</evidence>